<evidence type="ECO:0000256" key="2">
    <source>
        <dbReference type="ARBA" id="ARBA00005967"/>
    </source>
</evidence>
<dbReference type="Gene3D" id="1.10.287.3610">
    <property type="match status" value="1"/>
</dbReference>
<feature type="binding site" evidence="16">
    <location>
        <position position="69"/>
    </location>
    <ligand>
        <name>substrate</name>
    </ligand>
</feature>
<reference evidence="21" key="1">
    <citation type="submission" date="2016-10" db="EMBL/GenBank/DDBJ databases">
        <authorList>
            <person name="Varghese N."/>
        </authorList>
    </citation>
    <scope>NUCLEOTIDE SEQUENCE [LARGE SCALE GENOMIC DNA]</scope>
    <source>
        <strain evidence="21">DSM 21843</strain>
    </source>
</reference>
<dbReference type="PANTHER" id="PTHR34299">
    <property type="entry name" value="DIACYLGLYCEROL KINASE"/>
    <property type="match status" value="1"/>
</dbReference>
<feature type="transmembrane region" description="Helical" evidence="19">
    <location>
        <begin position="96"/>
        <end position="121"/>
    </location>
</feature>
<dbReference type="KEGG" id="ddt:AAY81_05850"/>
<sequence>MKPGAGKTPFVKSFKYAIQGVFEAYRTGFNIRVQTAGAVLVIVLGFVFSLAPWEWCAVLICCGLVVGGECFNSAIEDAVDLASPELHPVAKAAKDMAAGAVYIFAFTSAIVGCIVFIPHVLPLLGW</sequence>
<dbReference type="GO" id="GO:0005886">
    <property type="term" value="C:plasma membrane"/>
    <property type="evidence" value="ECO:0007669"/>
    <property type="project" value="UniProtKB-SubCell"/>
</dbReference>
<protein>
    <submittedName>
        <fullName evidence="20">Diacylglycerol kinase (ATP)</fullName>
    </submittedName>
</protein>
<evidence type="ECO:0000256" key="1">
    <source>
        <dbReference type="ARBA" id="ARBA00004651"/>
    </source>
</evidence>
<proteinExistence type="inferred from homology"/>
<keyword evidence="18" id="KW-0479">Metal-binding</keyword>
<keyword evidence="6 19" id="KW-0812">Transmembrane</keyword>
<keyword evidence="13" id="KW-0594">Phospholipid biosynthesis</keyword>
<name>A0A172RYB0_9ACTN</name>
<feature type="binding site" evidence="17">
    <location>
        <begin position="94"/>
        <end position="95"/>
    </location>
    <ligand>
        <name>ATP</name>
        <dbReference type="ChEBI" id="CHEBI:30616"/>
    </ligand>
</feature>
<dbReference type="PANTHER" id="PTHR34299:SF1">
    <property type="entry name" value="DIACYLGLYCEROL KINASE"/>
    <property type="match status" value="1"/>
</dbReference>
<evidence type="ECO:0000313" key="21">
    <source>
        <dbReference type="Proteomes" id="UP000182975"/>
    </source>
</evidence>
<keyword evidence="9 17" id="KW-0067">ATP-binding</keyword>
<comment type="cofactor">
    <cofactor evidence="18">
        <name>Mg(2+)</name>
        <dbReference type="ChEBI" id="CHEBI:18420"/>
    </cofactor>
    <text evidence="18">Mn(2+), Zn(2+), Cd(2+) and Co(2+) support activity to lesser extents.</text>
</comment>
<dbReference type="GO" id="GO:0005524">
    <property type="term" value="F:ATP binding"/>
    <property type="evidence" value="ECO:0007669"/>
    <property type="project" value="UniProtKB-KW"/>
</dbReference>
<evidence type="ECO:0000256" key="6">
    <source>
        <dbReference type="ARBA" id="ARBA00022692"/>
    </source>
</evidence>
<evidence type="ECO:0000256" key="10">
    <source>
        <dbReference type="ARBA" id="ARBA00022989"/>
    </source>
</evidence>
<keyword evidence="3" id="KW-1003">Cell membrane</keyword>
<dbReference type="GO" id="GO:0008654">
    <property type="term" value="P:phospholipid biosynthetic process"/>
    <property type="evidence" value="ECO:0007669"/>
    <property type="project" value="UniProtKB-KW"/>
</dbReference>
<evidence type="ECO:0000256" key="11">
    <source>
        <dbReference type="ARBA" id="ARBA00023098"/>
    </source>
</evidence>
<feature type="binding site" evidence="17">
    <location>
        <position position="76"/>
    </location>
    <ligand>
        <name>ATP</name>
        <dbReference type="ChEBI" id="CHEBI:30616"/>
    </ligand>
</feature>
<evidence type="ECO:0000256" key="16">
    <source>
        <dbReference type="PIRSR" id="PIRSR600829-2"/>
    </source>
</evidence>
<dbReference type="STRING" id="79604.AAY81_05850"/>
<evidence type="ECO:0000256" key="13">
    <source>
        <dbReference type="ARBA" id="ARBA00023209"/>
    </source>
</evidence>
<evidence type="ECO:0000256" key="4">
    <source>
        <dbReference type="ARBA" id="ARBA00022516"/>
    </source>
</evidence>
<evidence type="ECO:0000256" key="14">
    <source>
        <dbReference type="ARBA" id="ARBA00023264"/>
    </source>
</evidence>
<evidence type="ECO:0000256" key="12">
    <source>
        <dbReference type="ARBA" id="ARBA00023136"/>
    </source>
</evidence>
<dbReference type="GO" id="GO:0046872">
    <property type="term" value="F:metal ion binding"/>
    <property type="evidence" value="ECO:0007669"/>
    <property type="project" value="UniProtKB-KW"/>
</dbReference>
<keyword evidence="5" id="KW-0808">Transferase</keyword>
<comment type="subcellular location">
    <subcellularLocation>
        <location evidence="1">Cell membrane</location>
        <topology evidence="1">Multi-pass membrane protein</topology>
    </subcellularLocation>
</comment>
<feature type="transmembrane region" description="Helical" evidence="19">
    <location>
        <begin position="33"/>
        <end position="51"/>
    </location>
</feature>
<dbReference type="Pfam" id="PF01219">
    <property type="entry name" value="DAGK_prokar"/>
    <property type="match status" value="1"/>
</dbReference>
<feature type="binding site" evidence="17">
    <location>
        <position position="16"/>
    </location>
    <ligand>
        <name>ATP</name>
        <dbReference type="ChEBI" id="CHEBI:30616"/>
    </ligand>
</feature>
<evidence type="ECO:0000256" key="5">
    <source>
        <dbReference type="ARBA" id="ARBA00022679"/>
    </source>
</evidence>
<dbReference type="InterPro" id="IPR000829">
    <property type="entry name" value="DAGK"/>
</dbReference>
<evidence type="ECO:0000256" key="8">
    <source>
        <dbReference type="ARBA" id="ARBA00022777"/>
    </source>
</evidence>
<dbReference type="CDD" id="cd14265">
    <property type="entry name" value="UDPK_IM_like"/>
    <property type="match status" value="1"/>
</dbReference>
<keyword evidence="8 20" id="KW-0418">Kinase</keyword>
<keyword evidence="10 19" id="KW-1133">Transmembrane helix</keyword>
<evidence type="ECO:0000256" key="3">
    <source>
        <dbReference type="ARBA" id="ARBA00022475"/>
    </source>
</evidence>
<evidence type="ECO:0000256" key="15">
    <source>
        <dbReference type="PIRSR" id="PIRSR600829-1"/>
    </source>
</evidence>
<feature type="binding site" evidence="17">
    <location>
        <begin position="85"/>
        <end position="87"/>
    </location>
    <ligand>
        <name>ATP</name>
        <dbReference type="ChEBI" id="CHEBI:30616"/>
    </ligand>
</feature>
<organism evidence="20 21">
    <name type="scientific">Denitrobacterium detoxificans</name>
    <dbReference type="NCBI Taxonomy" id="79604"/>
    <lineage>
        <taxon>Bacteria</taxon>
        <taxon>Bacillati</taxon>
        <taxon>Actinomycetota</taxon>
        <taxon>Coriobacteriia</taxon>
        <taxon>Eggerthellales</taxon>
        <taxon>Eggerthellaceae</taxon>
        <taxon>Denitrobacterium</taxon>
    </lineage>
</organism>
<dbReference type="InterPro" id="IPR036945">
    <property type="entry name" value="DAGK_sf"/>
</dbReference>
<dbReference type="RefSeq" id="WP_066662555.1">
    <property type="nucleotide sequence ID" value="NZ_CP011402.1"/>
</dbReference>
<dbReference type="EMBL" id="FOEC01000009">
    <property type="protein sequence ID" value="SEO88057.1"/>
    <property type="molecule type" value="Genomic_DNA"/>
</dbReference>
<keyword evidence="4" id="KW-0444">Lipid biosynthesis</keyword>
<evidence type="ECO:0000256" key="17">
    <source>
        <dbReference type="PIRSR" id="PIRSR600829-3"/>
    </source>
</evidence>
<keyword evidence="14" id="KW-1208">Phospholipid metabolism</keyword>
<evidence type="ECO:0000256" key="9">
    <source>
        <dbReference type="ARBA" id="ARBA00022840"/>
    </source>
</evidence>
<gene>
    <name evidence="20" type="ORF">SAMN02910314_01486</name>
</gene>
<evidence type="ECO:0000256" key="18">
    <source>
        <dbReference type="PIRSR" id="PIRSR600829-4"/>
    </source>
</evidence>
<feature type="active site" description="Proton acceptor" evidence="15">
    <location>
        <position position="69"/>
    </location>
</feature>
<accession>A0A172RYB0</accession>
<keyword evidence="11" id="KW-0443">Lipid metabolism</keyword>
<comment type="similarity">
    <text evidence="2">Belongs to the bacterial diacylglycerol kinase family.</text>
</comment>
<keyword evidence="12 19" id="KW-0472">Membrane</keyword>
<keyword evidence="21" id="KW-1185">Reference proteome</keyword>
<keyword evidence="18" id="KW-0460">Magnesium</keyword>
<evidence type="ECO:0000256" key="19">
    <source>
        <dbReference type="SAM" id="Phobius"/>
    </source>
</evidence>
<feature type="binding site" evidence="18">
    <location>
        <position position="76"/>
    </location>
    <ligand>
        <name>a divalent metal cation</name>
        <dbReference type="ChEBI" id="CHEBI:60240"/>
    </ligand>
</feature>
<dbReference type="AlphaFoldDB" id="A0A172RYB0"/>
<dbReference type="Proteomes" id="UP000182975">
    <property type="component" value="Unassembled WGS sequence"/>
</dbReference>
<evidence type="ECO:0000313" key="20">
    <source>
        <dbReference type="EMBL" id="SEO88057.1"/>
    </source>
</evidence>
<dbReference type="InterPro" id="IPR033717">
    <property type="entry name" value="UDPK"/>
</dbReference>
<dbReference type="GO" id="GO:0016301">
    <property type="term" value="F:kinase activity"/>
    <property type="evidence" value="ECO:0007669"/>
    <property type="project" value="UniProtKB-KW"/>
</dbReference>
<evidence type="ECO:0000256" key="7">
    <source>
        <dbReference type="ARBA" id="ARBA00022741"/>
    </source>
</evidence>
<keyword evidence="7 17" id="KW-0547">Nucleotide-binding</keyword>